<dbReference type="HOGENOM" id="CLU_1069953_0_0_1"/>
<keyword evidence="2" id="KW-1185">Reference proteome</keyword>
<organism evidence="1 2">
    <name type="scientific">Nematocida parisii (strain ERTm3)</name>
    <name type="common">Nematode killer fungus</name>
    <dbReference type="NCBI Taxonomy" id="935791"/>
    <lineage>
        <taxon>Eukaryota</taxon>
        <taxon>Fungi</taxon>
        <taxon>Fungi incertae sedis</taxon>
        <taxon>Microsporidia</taxon>
        <taxon>Nematocida</taxon>
    </lineage>
</organism>
<evidence type="ECO:0000313" key="2">
    <source>
        <dbReference type="Proteomes" id="UP000002872"/>
    </source>
</evidence>
<accession>I3EHN4</accession>
<dbReference type="OMA" id="CFDEHES"/>
<dbReference type="InParanoid" id="I3EHN4"/>
<sequence length="260" mass="30726">MNRVIKGRISTLTIRRNPQSPETIFGAIMNEEECIKIIDMSRVGALPMIKCRLSDAERDSIRPGSIYVYEEEESGISRWTDGKIWSTSKINGRCLLYYELMESSYDLRLEDLSSMHGLENILTLGKEIVSVRKGEKRIPKKNGLIKMTTSLVYQNKTYHMLSYFTEKFIKEYKRAPIWNQVVTWQIPRNLVLRMNYRRKRSYASIDKKDSQIQPIKIKERDETRARSLPETRTFQMEDVLEISEEFLDNCYLKKNEFFSF</sequence>
<dbReference type="InterPro" id="IPR018608">
    <property type="entry name" value="Gti1/Pac2"/>
</dbReference>
<evidence type="ECO:0000313" key="1">
    <source>
        <dbReference type="EMBL" id="EIJ88731.1"/>
    </source>
</evidence>
<proteinExistence type="predicted"/>
<name>I3EHN4_NEMP3</name>
<dbReference type="GO" id="GO:0003677">
    <property type="term" value="F:DNA binding"/>
    <property type="evidence" value="ECO:0007669"/>
    <property type="project" value="TreeGrafter"/>
</dbReference>
<dbReference type="Proteomes" id="UP000002872">
    <property type="component" value="Unassembled WGS sequence"/>
</dbReference>
<protein>
    <recommendedName>
        <fullName evidence="3">Gti1/Pac2 family protein</fullName>
    </recommendedName>
</protein>
<dbReference type="EMBL" id="GL870878">
    <property type="protein sequence ID" value="EIJ88731.1"/>
    <property type="molecule type" value="Genomic_DNA"/>
</dbReference>
<reference evidence="1" key="1">
    <citation type="submission" date="2011-01" db="EMBL/GenBank/DDBJ databases">
        <title>The Genome Sequence of Nematocida parisii strain ERTm3.</title>
        <authorList>
            <consortium name="The Broad Institute Genome Sequencing Platform"/>
            <consortium name="The Broad Institute Genome Sequencing Center for Infectious Disease"/>
            <person name="Cuomo C."/>
            <person name="Troemel E."/>
            <person name="Young S.K."/>
            <person name="Zeng Q."/>
            <person name="Gargeya S."/>
            <person name="Fitzgerald M."/>
            <person name="Haas B."/>
            <person name="Abouelleil A."/>
            <person name="Alvarado L."/>
            <person name="Arachchi H.M."/>
            <person name="Berlin A."/>
            <person name="Chapman S.B."/>
            <person name="Gearin G."/>
            <person name="Goldberg J."/>
            <person name="Griggs A."/>
            <person name="Gujja S."/>
            <person name="Hansen M."/>
            <person name="Heiman D."/>
            <person name="Howarth C."/>
            <person name="Larimer J."/>
            <person name="Lui A."/>
            <person name="MacDonald P.J.P."/>
            <person name="McCowen C."/>
            <person name="Montmayeur A."/>
            <person name="Murphy C."/>
            <person name="Neiman D."/>
            <person name="Pearson M."/>
            <person name="Priest M."/>
            <person name="Roberts A."/>
            <person name="Saif S."/>
            <person name="Shea T."/>
            <person name="Sisk P."/>
            <person name="Stolte C."/>
            <person name="Sykes S."/>
            <person name="Wortman J."/>
            <person name="Nusbaum C."/>
            <person name="Birren B."/>
        </authorList>
    </citation>
    <scope>NUCLEOTIDE SEQUENCE</scope>
    <source>
        <strain evidence="1">ERTm3</strain>
    </source>
</reference>
<dbReference type="AlphaFoldDB" id="I3EHN4"/>
<evidence type="ECO:0008006" key="3">
    <source>
        <dbReference type="Google" id="ProtNLM"/>
    </source>
</evidence>
<dbReference type="PANTHER" id="PTHR28027">
    <property type="entry name" value="TRANSCRIPTIONAL REGULATOR MIT1"/>
    <property type="match status" value="1"/>
</dbReference>
<gene>
    <name evidence="1" type="ORF">NEQG_01421</name>
</gene>
<dbReference type="VEuPathDB" id="MicrosporidiaDB:NEQG_01421"/>
<dbReference type="PANTHER" id="PTHR28027:SF1">
    <property type="entry name" value="CAMP INDEPENDENT REGULATORY PROTEIN (AFU_ORTHOLOGUE AFUA_3G09640)"/>
    <property type="match status" value="1"/>
</dbReference>
<dbReference type="Pfam" id="PF09729">
    <property type="entry name" value="Gti1_Pac2"/>
    <property type="match status" value="1"/>
</dbReference>
<dbReference type="OrthoDB" id="5572844at2759"/>